<name>A0A2P7ZQ28_9PEZI</name>
<dbReference type="EMBL" id="NHZQ01000138">
    <property type="protein sequence ID" value="PSK50315.1"/>
    <property type="molecule type" value="Genomic_DNA"/>
</dbReference>
<organism evidence="1 2">
    <name type="scientific">Elsinoe australis</name>
    <dbReference type="NCBI Taxonomy" id="40998"/>
    <lineage>
        <taxon>Eukaryota</taxon>
        <taxon>Fungi</taxon>
        <taxon>Dikarya</taxon>
        <taxon>Ascomycota</taxon>
        <taxon>Pezizomycotina</taxon>
        <taxon>Dothideomycetes</taxon>
        <taxon>Dothideomycetidae</taxon>
        <taxon>Myriangiales</taxon>
        <taxon>Elsinoaceae</taxon>
        <taxon>Elsinoe</taxon>
    </lineage>
</organism>
<dbReference type="Proteomes" id="UP000243723">
    <property type="component" value="Unassembled WGS sequence"/>
</dbReference>
<sequence length="317" mass="35660">METLDLTLPTPPTIEKAPLHDNSANFELKTIVIRSESTFQPNYSGRYFSRPESHITAIDDVLDMGTIDPSTDSFRLPIKELVLKSCGFDEEIQDLQVLLGRMAPLEALRIRLESNWPASGVIGVIPGEELLQAVAQHRESLVGLDLGYSSLRGGSDSPLDWTLSTFAQLQTLTIEQGLVSRHWLQCLPRTIKTLKIRNCQCLGESIFLGTLRVLAECREAQFQDLQLVVFEMDRPALTLESVEIGPARTMRRFHRYKLDPLVLEIESVLDPMVTNSLEDSARVTACFHGEILGLSFWCASSKELEEGWKYLPVMQEL</sequence>
<proteinExistence type="predicted"/>
<keyword evidence="2" id="KW-1185">Reference proteome</keyword>
<protein>
    <submittedName>
        <fullName evidence="1">Uncharacterized protein</fullName>
    </submittedName>
</protein>
<gene>
    <name evidence="1" type="ORF">B9Z65_259</name>
</gene>
<accession>A0A2P7ZQ28</accession>
<comment type="caution">
    <text evidence="1">The sequence shown here is derived from an EMBL/GenBank/DDBJ whole genome shotgun (WGS) entry which is preliminary data.</text>
</comment>
<evidence type="ECO:0000313" key="2">
    <source>
        <dbReference type="Proteomes" id="UP000243723"/>
    </source>
</evidence>
<dbReference type="AlphaFoldDB" id="A0A2P7ZQ28"/>
<evidence type="ECO:0000313" key="1">
    <source>
        <dbReference type="EMBL" id="PSK50315.1"/>
    </source>
</evidence>
<reference evidence="1 2" key="1">
    <citation type="submission" date="2017-05" db="EMBL/GenBank/DDBJ databases">
        <title>Draft genome sequence of Elsinoe australis.</title>
        <authorList>
            <person name="Cheng Q."/>
        </authorList>
    </citation>
    <scope>NUCLEOTIDE SEQUENCE [LARGE SCALE GENOMIC DNA]</scope>
    <source>
        <strain evidence="1 2">NL1</strain>
    </source>
</reference>